<evidence type="ECO:0000313" key="3">
    <source>
        <dbReference type="Proteomes" id="UP000675920"/>
    </source>
</evidence>
<dbReference type="SUPFAM" id="SSF53474">
    <property type="entry name" value="alpha/beta-Hydrolases"/>
    <property type="match status" value="1"/>
</dbReference>
<proteinExistence type="inferred from homology"/>
<keyword evidence="3" id="KW-1185">Reference proteome</keyword>
<evidence type="ECO:0000256" key="1">
    <source>
        <dbReference type="ARBA" id="ARBA00008645"/>
    </source>
</evidence>
<dbReference type="PANTHER" id="PTHR43039">
    <property type="entry name" value="ESTERASE-RELATED"/>
    <property type="match status" value="1"/>
</dbReference>
<dbReference type="Gene3D" id="3.40.50.1820">
    <property type="entry name" value="alpha/beta hydrolase"/>
    <property type="match status" value="1"/>
</dbReference>
<evidence type="ECO:0000313" key="4">
    <source>
        <dbReference type="RefSeq" id="WP_245591328.1"/>
    </source>
</evidence>
<organism evidence="3 4">
    <name type="scientific">Derxia gummosa DSM 723</name>
    <dbReference type="NCBI Taxonomy" id="1121388"/>
    <lineage>
        <taxon>Bacteria</taxon>
        <taxon>Pseudomonadati</taxon>
        <taxon>Pseudomonadota</taxon>
        <taxon>Betaproteobacteria</taxon>
        <taxon>Burkholderiales</taxon>
        <taxon>Alcaligenaceae</taxon>
        <taxon>Derxia</taxon>
    </lineage>
</organism>
<reference evidence="4" key="1">
    <citation type="journal article" date="1992" name="Protein Eng.">
        <title>The alpha/beta hydrolase fold.</title>
        <authorList>
            <person name="Ollis D.L."/>
            <person name="Cheah E."/>
            <person name="Cygler M."/>
            <person name="Dijkstra B."/>
            <person name="Frolow F."/>
            <person name="Franken S.M."/>
            <person name="Harel M."/>
            <person name="Remington S.J."/>
            <person name="Silman I."/>
            <person name="Schrag J. et al."/>
        </authorList>
    </citation>
    <scope>NUCLEOTIDE SEQUENCE</scope>
</reference>
<evidence type="ECO:0000259" key="2">
    <source>
        <dbReference type="Pfam" id="PF12697"/>
    </source>
</evidence>
<dbReference type="RefSeq" id="WP_245591328.1">
    <property type="nucleotide sequence ID" value="NZ_AXWS01000008.1"/>
</dbReference>
<accession>A0A9U5G0A7</accession>
<reference evidence="4" key="2">
    <citation type="journal article" date="2000" name="Curr. Protein Pept. Sci.">
        <title>Alpha/Beta-hydrolase fold enzymes: structures, functions and mechanisms.</title>
        <authorList>
            <person name="Holmquist M."/>
        </authorList>
    </citation>
    <scope>NUCLEOTIDE SEQUENCE</scope>
</reference>
<comment type="similarity">
    <text evidence="1">Belongs to the AB hydrolase superfamily.</text>
</comment>
<sequence length="264" mass="28781">MERNHVTISGEGPRTLVFAHGFGCDQRAWRHVSPDFERDSRVVLFDYVGCGRSDIGAYDPARYQTLDGYARDLAEVLDALGDGPVSLVAHSVSGMIGLRAALLRPGRIQRMVMIGSSARYLNDPPGYSGGFEPADVAALLDLMERNLAGWAGMLAPLVMLNDDRPELTDELIDSFCAGDPAVIRAFAEAVFYSDSRALLPAHAVPTLIVQCRDDIIAPPVVTRYLHHHLAGSEFAEAEATGHFPHLSHPTATIALLRSYLDRDD</sequence>
<name>A0A9U5G0A7_9BURK</name>
<dbReference type="Proteomes" id="UP000675920">
    <property type="component" value="Unplaced"/>
</dbReference>
<keyword evidence="4" id="KW-0378">Hydrolase</keyword>
<dbReference type="InterPro" id="IPR029058">
    <property type="entry name" value="AB_hydrolase_fold"/>
</dbReference>
<dbReference type="AlphaFoldDB" id="A0A9U5G0A7"/>
<dbReference type="GO" id="GO:0016787">
    <property type="term" value="F:hydrolase activity"/>
    <property type="evidence" value="ECO:0007669"/>
    <property type="project" value="UniProtKB-KW"/>
</dbReference>
<dbReference type="PRINTS" id="PR00111">
    <property type="entry name" value="ABHYDROLASE"/>
</dbReference>
<dbReference type="Pfam" id="PF12697">
    <property type="entry name" value="Abhydrolase_6"/>
    <property type="match status" value="1"/>
</dbReference>
<feature type="domain" description="AB hydrolase-1" evidence="2">
    <location>
        <begin position="16"/>
        <end position="254"/>
    </location>
</feature>
<protein>
    <submittedName>
        <fullName evidence="4">Alpha/beta fold hydrolase</fullName>
    </submittedName>
</protein>
<reference evidence="4" key="3">
    <citation type="submission" date="2025-08" db="UniProtKB">
        <authorList>
            <consortium name="RefSeq"/>
        </authorList>
    </citation>
    <scope>IDENTIFICATION</scope>
</reference>
<dbReference type="InterPro" id="IPR000073">
    <property type="entry name" value="AB_hydrolase_1"/>
</dbReference>